<evidence type="ECO:0000256" key="14">
    <source>
        <dbReference type="SAM" id="MobiDB-lite"/>
    </source>
</evidence>
<dbReference type="AlphaFoldDB" id="A0A5C5G4T1"/>
<feature type="region of interest" description="Disordered" evidence="14">
    <location>
        <begin position="287"/>
        <end position="336"/>
    </location>
</feature>
<keyword evidence="16" id="KW-1185">Reference proteome</keyword>
<evidence type="ECO:0000256" key="10">
    <source>
        <dbReference type="ARBA" id="ARBA00023006"/>
    </source>
</evidence>
<dbReference type="GO" id="GO:0015031">
    <property type="term" value="P:protein transport"/>
    <property type="evidence" value="ECO:0007669"/>
    <property type="project" value="UniProtKB-KW"/>
</dbReference>
<dbReference type="SMART" id="SM00320">
    <property type="entry name" value="WD40"/>
    <property type="match status" value="2"/>
</dbReference>
<dbReference type="InterPro" id="IPR048720">
    <property type="entry name" value="PROPPIN"/>
</dbReference>
<comment type="similarity">
    <text evidence="12">Belongs to the WD repeat PROPPIN family.</text>
</comment>
<dbReference type="GO" id="GO:0006914">
    <property type="term" value="P:autophagy"/>
    <property type="evidence" value="ECO:0007669"/>
    <property type="project" value="UniProtKB-KW"/>
</dbReference>
<feature type="compositionally biased region" description="Gly residues" evidence="14">
    <location>
        <begin position="287"/>
        <end position="298"/>
    </location>
</feature>
<keyword evidence="11" id="KW-0472">Membrane</keyword>
<dbReference type="InterPro" id="IPR001680">
    <property type="entry name" value="WD40_rpt"/>
</dbReference>
<dbReference type="InterPro" id="IPR015943">
    <property type="entry name" value="WD40/YVTN_repeat-like_dom_sf"/>
</dbReference>
<evidence type="ECO:0000313" key="15">
    <source>
        <dbReference type="EMBL" id="TNY23509.1"/>
    </source>
</evidence>
<dbReference type="GO" id="GO:0010008">
    <property type="term" value="C:endosome membrane"/>
    <property type="evidence" value="ECO:0007669"/>
    <property type="project" value="UniProtKB-SubCell"/>
</dbReference>
<evidence type="ECO:0000256" key="5">
    <source>
        <dbReference type="ARBA" id="ARBA00022554"/>
    </source>
</evidence>
<dbReference type="EMBL" id="SOZI01000010">
    <property type="protein sequence ID" value="TNY23509.1"/>
    <property type="molecule type" value="Genomic_DNA"/>
</dbReference>
<keyword evidence="10" id="KW-0072">Autophagy</keyword>
<proteinExistence type="inferred from homology"/>
<keyword evidence="4" id="KW-0813">Transport</keyword>
<sequence>MTSSRSAARGGIKSNPDLLSVSFNQDSTCIATGTRRGYTITNCDPFGKVYGRSDGATSIVEMLFCTSLVALVGAGDRPASSTRRLQIVNTKRQSTICELTFPTTILAVKLNRRRLVVVLEERIYLYDISNMKLLHEIETSANPQAICALSPSSENSYLAYPSPLPSPATPFSTTPPASSSGASNPSGDVLLFDAVSLSVTNIIQAHKAPVAHVVLNSAGTLLATASDKGTVIRVFSVPNGDKVHEFRRGSYPARIFSIAFNAASTLLCVSSDTETVHIFKLVSGAGGAGRGKGVGGAASGAPDWDEQDRFGSAGSSGAGGRNGGGGDGAPPGGYDALIESKRTANQGGVGGTLRKKSLSLGRNLAGSVGGLLPGAVTGMWDPQRDFAYLKVPTSGVKSVVALSGSSPQVMVVTSEGVFYSYAIDLENGGECVLQKSYSLLDGIGDDSNGSPMGD</sequence>
<accession>A0A5C5G4T1</accession>
<dbReference type="FunFam" id="2.130.10.10:FF:000965">
    <property type="entry name" value="Autophagy-like protein 18 Atg18"/>
    <property type="match status" value="1"/>
</dbReference>
<protein>
    <recommendedName>
        <fullName evidence="13">Autophagy-related protein 18</fullName>
    </recommendedName>
</protein>
<dbReference type="OrthoDB" id="1667587at2759"/>
<evidence type="ECO:0000256" key="11">
    <source>
        <dbReference type="ARBA" id="ARBA00023136"/>
    </source>
</evidence>
<evidence type="ECO:0000256" key="3">
    <source>
        <dbReference type="ARBA" id="ARBA00004623"/>
    </source>
</evidence>
<gene>
    <name evidence="15" type="ORF">DMC30DRAFT_414030</name>
</gene>
<dbReference type="PANTHER" id="PTHR11227">
    <property type="entry name" value="WD-REPEAT PROTEIN INTERACTING WITH PHOSPHOINOSIDES WIPI -RELATED"/>
    <property type="match status" value="1"/>
</dbReference>
<dbReference type="Gene3D" id="2.130.10.10">
    <property type="entry name" value="YVTN repeat-like/Quinoprotein amine dehydrogenase"/>
    <property type="match status" value="1"/>
</dbReference>
<evidence type="ECO:0000256" key="6">
    <source>
        <dbReference type="ARBA" id="ARBA00022574"/>
    </source>
</evidence>
<evidence type="ECO:0000256" key="8">
    <source>
        <dbReference type="ARBA" id="ARBA00022753"/>
    </source>
</evidence>
<evidence type="ECO:0000256" key="7">
    <source>
        <dbReference type="ARBA" id="ARBA00022737"/>
    </source>
</evidence>
<evidence type="ECO:0000256" key="12">
    <source>
        <dbReference type="ARBA" id="ARBA00025740"/>
    </source>
</evidence>
<feature type="compositionally biased region" description="Gly residues" evidence="14">
    <location>
        <begin position="314"/>
        <end position="331"/>
    </location>
</feature>
<name>A0A5C5G4T1_9BASI</name>
<keyword evidence="9" id="KW-0653">Protein transport</keyword>
<evidence type="ECO:0000256" key="9">
    <source>
        <dbReference type="ARBA" id="ARBA00022927"/>
    </source>
</evidence>
<reference evidence="15 16" key="1">
    <citation type="submission" date="2019-03" db="EMBL/GenBank/DDBJ databases">
        <title>Rhodosporidium diobovatum UCD-FST 08-225 genome sequencing, assembly, and annotation.</title>
        <authorList>
            <person name="Fakankun I.U."/>
            <person name="Fristensky B."/>
            <person name="Levin D.B."/>
        </authorList>
    </citation>
    <scope>NUCLEOTIDE SEQUENCE [LARGE SCALE GENOMIC DNA]</scope>
    <source>
        <strain evidence="15 16">UCD-FST 08-225</strain>
    </source>
</reference>
<comment type="subcellular location">
    <subcellularLocation>
        <location evidence="2">Endosome membrane</location>
        <topology evidence="2">Peripheral membrane protein</topology>
    </subcellularLocation>
    <subcellularLocation>
        <location evidence="3">Preautophagosomal structure membrane</location>
        <topology evidence="3">Peripheral membrane protein</topology>
    </subcellularLocation>
    <subcellularLocation>
        <location evidence="1">Vacuole membrane</location>
        <topology evidence="1">Peripheral membrane protein</topology>
    </subcellularLocation>
</comment>
<evidence type="ECO:0000256" key="13">
    <source>
        <dbReference type="ARBA" id="ARBA00039247"/>
    </source>
</evidence>
<keyword evidence="6" id="KW-0853">WD repeat</keyword>
<dbReference type="GO" id="GO:0005774">
    <property type="term" value="C:vacuolar membrane"/>
    <property type="evidence" value="ECO:0007669"/>
    <property type="project" value="UniProtKB-SubCell"/>
</dbReference>
<keyword evidence="5" id="KW-0926">Vacuole</keyword>
<evidence type="ECO:0000256" key="4">
    <source>
        <dbReference type="ARBA" id="ARBA00022448"/>
    </source>
</evidence>
<organism evidence="15 16">
    <name type="scientific">Rhodotorula diobovata</name>
    <dbReference type="NCBI Taxonomy" id="5288"/>
    <lineage>
        <taxon>Eukaryota</taxon>
        <taxon>Fungi</taxon>
        <taxon>Dikarya</taxon>
        <taxon>Basidiomycota</taxon>
        <taxon>Pucciniomycotina</taxon>
        <taxon>Microbotryomycetes</taxon>
        <taxon>Sporidiobolales</taxon>
        <taxon>Sporidiobolaceae</taxon>
        <taxon>Rhodotorula</taxon>
    </lineage>
</organism>
<keyword evidence="7" id="KW-0677">Repeat</keyword>
<dbReference type="Pfam" id="PF21032">
    <property type="entry name" value="PROPPIN"/>
    <property type="match status" value="3"/>
</dbReference>
<dbReference type="GO" id="GO:0034045">
    <property type="term" value="C:phagophore assembly site membrane"/>
    <property type="evidence" value="ECO:0007669"/>
    <property type="project" value="UniProtKB-SubCell"/>
</dbReference>
<comment type="caution">
    <text evidence="15">The sequence shown here is derived from an EMBL/GenBank/DDBJ whole genome shotgun (WGS) entry which is preliminary data.</text>
</comment>
<dbReference type="SUPFAM" id="SSF50978">
    <property type="entry name" value="WD40 repeat-like"/>
    <property type="match status" value="1"/>
</dbReference>
<evidence type="ECO:0000256" key="2">
    <source>
        <dbReference type="ARBA" id="ARBA00004481"/>
    </source>
</evidence>
<evidence type="ECO:0000313" key="16">
    <source>
        <dbReference type="Proteomes" id="UP000311382"/>
    </source>
</evidence>
<keyword evidence="8" id="KW-0967">Endosome</keyword>
<evidence type="ECO:0000256" key="1">
    <source>
        <dbReference type="ARBA" id="ARBA00004148"/>
    </source>
</evidence>
<dbReference type="InterPro" id="IPR036322">
    <property type="entry name" value="WD40_repeat_dom_sf"/>
</dbReference>
<dbReference type="Proteomes" id="UP000311382">
    <property type="component" value="Unassembled WGS sequence"/>
</dbReference>
<dbReference type="STRING" id="5288.A0A5C5G4T1"/>